<dbReference type="PRINTS" id="PR00326">
    <property type="entry name" value="GTP1OBG"/>
</dbReference>
<feature type="binding site" evidence="6">
    <location>
        <position position="97"/>
    </location>
    <ligand>
        <name>(6S)-5-formyl-5,6,7,8-tetrahydrofolate</name>
        <dbReference type="ChEBI" id="CHEBI:57457"/>
    </ligand>
</feature>
<dbReference type="SUPFAM" id="SSF116878">
    <property type="entry name" value="TrmE connector domain"/>
    <property type="match status" value="1"/>
</dbReference>
<dbReference type="InterPro" id="IPR005225">
    <property type="entry name" value="Small_GTP-bd"/>
</dbReference>
<evidence type="ECO:0000259" key="9">
    <source>
        <dbReference type="PROSITE" id="PS51709"/>
    </source>
</evidence>
<name>A0A450Y839_9GAMM</name>
<dbReference type="Pfam" id="PF10396">
    <property type="entry name" value="TrmE_N"/>
    <property type="match status" value="1"/>
</dbReference>
<dbReference type="GO" id="GO:0030488">
    <property type="term" value="P:tRNA methylation"/>
    <property type="evidence" value="ECO:0007669"/>
    <property type="project" value="TreeGrafter"/>
</dbReference>
<dbReference type="InterPro" id="IPR027417">
    <property type="entry name" value="P-loop_NTPase"/>
</dbReference>
<feature type="region of interest" description="Disordered" evidence="8">
    <location>
        <begin position="337"/>
        <end position="391"/>
    </location>
</feature>
<feature type="binding site" evidence="6">
    <location>
        <position position="40"/>
    </location>
    <ligand>
        <name>(6S)-5-formyl-5,6,7,8-tetrahydrofolate</name>
        <dbReference type="ChEBI" id="CHEBI:57457"/>
    </ligand>
</feature>
<gene>
    <name evidence="6" type="primary">mnmE</name>
    <name evidence="6" type="synonym">trmE</name>
    <name evidence="12" type="ORF">BECKSD772D_GA0070982_10856</name>
    <name evidence="11" type="ORF">BECKSD772E_GA0070983_101131</name>
    <name evidence="10" type="ORF">BECKSD772F_GA0070984_101736</name>
</gene>
<dbReference type="Pfam" id="PF01926">
    <property type="entry name" value="MMR_HSR1"/>
    <property type="match status" value="1"/>
</dbReference>
<dbReference type="PROSITE" id="PS51709">
    <property type="entry name" value="G_TRME"/>
    <property type="match status" value="1"/>
</dbReference>
<keyword evidence="2 6" id="KW-0819">tRNA processing</keyword>
<feature type="binding site" evidence="6">
    <location>
        <begin position="242"/>
        <end position="247"/>
    </location>
    <ligand>
        <name>GTP</name>
        <dbReference type="ChEBI" id="CHEBI:37565"/>
    </ligand>
</feature>
<dbReference type="PANTHER" id="PTHR42714:SF2">
    <property type="entry name" value="TRNA MODIFICATION GTPASE GTPBP3, MITOCHONDRIAL"/>
    <property type="match status" value="1"/>
</dbReference>
<feature type="binding site" evidence="6">
    <location>
        <position position="266"/>
    </location>
    <ligand>
        <name>K(+)</name>
        <dbReference type="ChEBI" id="CHEBI:29103"/>
    </ligand>
</feature>
<dbReference type="InterPro" id="IPR027368">
    <property type="entry name" value="MnmE_dom2"/>
</dbReference>
<dbReference type="InterPro" id="IPR031168">
    <property type="entry name" value="G_TrmE"/>
</dbReference>
<evidence type="ECO:0000256" key="5">
    <source>
        <dbReference type="ARBA" id="ARBA00023134"/>
    </source>
</evidence>
<feature type="domain" description="TrmE-type G" evidence="9">
    <location>
        <begin position="232"/>
        <end position="455"/>
    </location>
</feature>
<feature type="binding site" evidence="6">
    <location>
        <position position="246"/>
    </location>
    <ligand>
        <name>Mg(2+)</name>
        <dbReference type="ChEBI" id="CHEBI:18420"/>
    </ligand>
</feature>
<dbReference type="InterPro" id="IPR006073">
    <property type="entry name" value="GTP-bd"/>
</dbReference>
<dbReference type="Pfam" id="PF12631">
    <property type="entry name" value="MnmE_helical"/>
    <property type="match status" value="1"/>
</dbReference>
<dbReference type="EC" id="3.6.-.-" evidence="6"/>
<feature type="binding site" evidence="6">
    <location>
        <position position="136"/>
    </location>
    <ligand>
        <name>(6S)-5-formyl-5,6,7,8-tetrahydrofolate</name>
        <dbReference type="ChEBI" id="CHEBI:57457"/>
    </ligand>
</feature>
<dbReference type="CDD" id="cd14858">
    <property type="entry name" value="TrmE_N"/>
    <property type="match status" value="1"/>
</dbReference>
<evidence type="ECO:0000256" key="6">
    <source>
        <dbReference type="HAMAP-Rule" id="MF_00379"/>
    </source>
</evidence>
<comment type="subunit">
    <text evidence="6">Homodimer. Heterotetramer of two MnmE and two MnmG subunits.</text>
</comment>
<dbReference type="GO" id="GO:0005829">
    <property type="term" value="C:cytosol"/>
    <property type="evidence" value="ECO:0007669"/>
    <property type="project" value="TreeGrafter"/>
</dbReference>
<dbReference type="EMBL" id="CAADFR010000017">
    <property type="protein sequence ID" value="VFK37675.1"/>
    <property type="molecule type" value="Genomic_DNA"/>
</dbReference>
<evidence type="ECO:0000256" key="7">
    <source>
        <dbReference type="RuleBase" id="RU003313"/>
    </source>
</evidence>
<evidence type="ECO:0000256" key="2">
    <source>
        <dbReference type="ARBA" id="ARBA00022694"/>
    </source>
</evidence>
<feature type="binding site" evidence="6">
    <location>
        <position position="531"/>
    </location>
    <ligand>
        <name>(6S)-5-formyl-5,6,7,8-tetrahydrofolate</name>
        <dbReference type="ChEBI" id="CHEBI:57457"/>
    </ligand>
</feature>
<comment type="function">
    <text evidence="6">Exhibits a very high intrinsic GTPase hydrolysis rate. Involved in the addition of a carboxymethylaminomethyl (cmnm) group at the wobble position (U34) of certain tRNAs, forming tRNA-cmnm(5)s(2)U34.</text>
</comment>
<feature type="binding site" evidence="6">
    <location>
        <position position="261"/>
    </location>
    <ligand>
        <name>K(+)</name>
        <dbReference type="ChEBI" id="CHEBI:29103"/>
    </ligand>
</feature>
<evidence type="ECO:0000313" key="10">
    <source>
        <dbReference type="EMBL" id="VFK37675.1"/>
    </source>
</evidence>
<evidence type="ECO:0000256" key="1">
    <source>
        <dbReference type="ARBA" id="ARBA00011043"/>
    </source>
</evidence>
<dbReference type="EMBL" id="CAADFU010000011">
    <property type="protein sequence ID" value="VFK41336.1"/>
    <property type="molecule type" value="Genomic_DNA"/>
</dbReference>
<sequence length="531" mass="57734">MIVDSHAPSVLARSADMLAKTTTIAAPATPPGRGGIGVIRISGSKTRRIAREILGHLPPPRRAVHKNFRDASGSPIDAGLALFFPAPHSFTGEDVLELHGHGGPVVMDLLLRRVIRLGAEPAKPGEFSQRAFLNGKIDLLQAEAIADLIDSVSEQAARGAQRSLEGQFSRVIHALLERLAALRAYIEAAIDFPDEDIDFLSEGDTGNRLAAITRDLDAIFDAARQGSLLREGIRVAIAGRPNVGKSSLLNVLAGRDTAIVTDIPGTTRDVLREHIRIDGHPFHLFDTAGIRQAPDRIERHGIRRAFDAMQDADILLLVIDENALQPQDHEILARFRSRPDPADRPPQPPFQQEIPKPRPRGAGLGVGEGNTREGSGPGARDDDRQPGSLESHIENGDEQAFASSSPITLIIQNKIDLTHLSPEILATDLGPQVRLSAKTGAGISLLRQQLKVQIQTRQTTEGVFLARRRHLNALERARSALDSARQQLTADAPELLAEDLRRIQQALGEITGQYTTEDLLDRIFSDFCIGK</sequence>
<comment type="similarity">
    <text evidence="1 6 7">Belongs to the TRAFAC class TrmE-Era-EngA-EngB-Septin-like GTPase superfamily. TrmE GTPase family.</text>
</comment>
<feature type="compositionally biased region" description="Basic and acidic residues" evidence="8">
    <location>
        <begin position="379"/>
        <end position="391"/>
    </location>
</feature>
<keyword evidence="6" id="KW-0460">Magnesium</keyword>
<accession>A0A450Y839</accession>
<evidence type="ECO:0000256" key="3">
    <source>
        <dbReference type="ARBA" id="ARBA00022741"/>
    </source>
</evidence>
<dbReference type="CDD" id="cd04164">
    <property type="entry name" value="trmE"/>
    <property type="match status" value="1"/>
</dbReference>
<dbReference type="Gene3D" id="1.20.120.430">
    <property type="entry name" value="tRNA modification GTPase MnmE domain 2"/>
    <property type="match status" value="1"/>
</dbReference>
<dbReference type="AlphaFoldDB" id="A0A450Y839"/>
<feature type="binding site" evidence="6">
    <location>
        <position position="263"/>
    </location>
    <ligand>
        <name>K(+)</name>
        <dbReference type="ChEBI" id="CHEBI:29103"/>
    </ligand>
</feature>
<dbReference type="GO" id="GO:0046872">
    <property type="term" value="F:metal ion binding"/>
    <property type="evidence" value="ECO:0007669"/>
    <property type="project" value="UniProtKB-KW"/>
</dbReference>
<evidence type="ECO:0000256" key="4">
    <source>
        <dbReference type="ARBA" id="ARBA00022958"/>
    </source>
</evidence>
<feature type="binding site" evidence="6">
    <location>
        <position position="242"/>
    </location>
    <ligand>
        <name>K(+)</name>
        <dbReference type="ChEBI" id="CHEBI:29103"/>
    </ligand>
</feature>
<keyword evidence="3 6" id="KW-0547">Nucleotide-binding</keyword>
<keyword evidence="6" id="KW-0378">Hydrolase</keyword>
<proteinExistence type="inferred from homology"/>
<feature type="binding site" evidence="6">
    <location>
        <position position="267"/>
    </location>
    <ligand>
        <name>Mg(2+)</name>
        <dbReference type="ChEBI" id="CHEBI:18420"/>
    </ligand>
</feature>
<feature type="binding site" evidence="6">
    <location>
        <begin position="261"/>
        <end position="267"/>
    </location>
    <ligand>
        <name>GTP</name>
        <dbReference type="ChEBI" id="CHEBI:37565"/>
    </ligand>
</feature>
<dbReference type="InterPro" id="IPR027266">
    <property type="entry name" value="TrmE/GcvT-like"/>
</dbReference>
<dbReference type="SUPFAM" id="SSF52540">
    <property type="entry name" value="P-loop containing nucleoside triphosphate hydrolases"/>
    <property type="match status" value="1"/>
</dbReference>
<keyword evidence="4 6" id="KW-0630">Potassium</keyword>
<dbReference type="InterPro" id="IPR018948">
    <property type="entry name" value="GTP-bd_TrmE_N"/>
</dbReference>
<dbReference type="InterPro" id="IPR004520">
    <property type="entry name" value="GTPase_MnmE"/>
</dbReference>
<dbReference type="Gene3D" id="3.30.1360.120">
    <property type="entry name" value="Probable tRNA modification gtpase trme, domain 1"/>
    <property type="match status" value="1"/>
</dbReference>
<dbReference type="HAMAP" id="MF_00379">
    <property type="entry name" value="GTPase_MnmE"/>
    <property type="match status" value="1"/>
</dbReference>
<dbReference type="GO" id="GO:0003924">
    <property type="term" value="F:GTPase activity"/>
    <property type="evidence" value="ECO:0007669"/>
    <property type="project" value="UniProtKB-UniRule"/>
</dbReference>
<dbReference type="NCBIfam" id="TIGR00450">
    <property type="entry name" value="mnmE_trmE_thdF"/>
    <property type="match status" value="1"/>
</dbReference>
<keyword evidence="5 6" id="KW-0342">GTP-binding</keyword>
<evidence type="ECO:0000313" key="12">
    <source>
        <dbReference type="EMBL" id="VFK80107.1"/>
    </source>
</evidence>
<comment type="subcellular location">
    <subcellularLocation>
        <location evidence="6">Cytoplasm</location>
    </subcellularLocation>
</comment>
<keyword evidence="6" id="KW-0479">Metal-binding</keyword>
<dbReference type="EMBL" id="CAADHB010000085">
    <property type="protein sequence ID" value="VFK80107.1"/>
    <property type="molecule type" value="Genomic_DNA"/>
</dbReference>
<dbReference type="InterPro" id="IPR025867">
    <property type="entry name" value="MnmE_helical"/>
</dbReference>
<dbReference type="GO" id="GO:0005525">
    <property type="term" value="F:GTP binding"/>
    <property type="evidence" value="ECO:0007669"/>
    <property type="project" value="UniProtKB-UniRule"/>
</dbReference>
<reference evidence="10" key="1">
    <citation type="submission" date="2019-02" db="EMBL/GenBank/DDBJ databases">
        <authorList>
            <person name="Gruber-Vodicka R. H."/>
            <person name="Seah K. B. B."/>
        </authorList>
    </citation>
    <scope>NUCLEOTIDE SEQUENCE</scope>
    <source>
        <strain evidence="12">BECK_S127</strain>
        <strain evidence="11">BECK_S1320</strain>
        <strain evidence="10">BECK_S1321</strain>
    </source>
</reference>
<dbReference type="Gene3D" id="3.40.50.300">
    <property type="entry name" value="P-loop containing nucleotide triphosphate hydrolases"/>
    <property type="match status" value="1"/>
</dbReference>
<dbReference type="NCBIfam" id="TIGR00231">
    <property type="entry name" value="small_GTP"/>
    <property type="match status" value="1"/>
</dbReference>
<comment type="caution">
    <text evidence="6">Lacks conserved residue(s) required for the propagation of feature annotation.</text>
</comment>
<evidence type="ECO:0000313" key="11">
    <source>
        <dbReference type="EMBL" id="VFK41336.1"/>
    </source>
</evidence>
<protein>
    <recommendedName>
        <fullName evidence="6">tRNA modification GTPase MnmE</fullName>
        <ecNumber evidence="6">3.6.-.-</ecNumber>
    </recommendedName>
</protein>
<organism evidence="10">
    <name type="scientific">Candidatus Kentrum sp. SD</name>
    <dbReference type="NCBI Taxonomy" id="2126332"/>
    <lineage>
        <taxon>Bacteria</taxon>
        <taxon>Pseudomonadati</taxon>
        <taxon>Pseudomonadota</taxon>
        <taxon>Gammaproteobacteria</taxon>
        <taxon>Candidatus Kentrum</taxon>
    </lineage>
</organism>
<dbReference type="NCBIfam" id="NF003661">
    <property type="entry name" value="PRK05291.1-3"/>
    <property type="match status" value="1"/>
</dbReference>
<dbReference type="PANTHER" id="PTHR42714">
    <property type="entry name" value="TRNA MODIFICATION GTPASE GTPBP3"/>
    <property type="match status" value="1"/>
</dbReference>
<feature type="binding site" evidence="6">
    <location>
        <begin position="286"/>
        <end position="289"/>
    </location>
    <ligand>
        <name>GTP</name>
        <dbReference type="ChEBI" id="CHEBI:37565"/>
    </ligand>
</feature>
<evidence type="ECO:0000256" key="8">
    <source>
        <dbReference type="SAM" id="MobiDB-lite"/>
    </source>
</evidence>
<keyword evidence="6" id="KW-0963">Cytoplasm</keyword>
<comment type="cofactor">
    <cofactor evidence="6">
        <name>K(+)</name>
        <dbReference type="ChEBI" id="CHEBI:29103"/>
    </cofactor>
    <text evidence="6">Binds 1 potassium ion per subunit.</text>
</comment>
<dbReference type="GO" id="GO:0002098">
    <property type="term" value="P:tRNA wobble uridine modification"/>
    <property type="evidence" value="ECO:0007669"/>
    <property type="project" value="TreeGrafter"/>
</dbReference>